<accession>A0A449A5W6</accession>
<name>A0A449A5W6_9BACT</name>
<organism evidence="2 3">
    <name type="scientific">Mesomycoplasma neurolyticum</name>
    <dbReference type="NCBI Taxonomy" id="2120"/>
    <lineage>
        <taxon>Bacteria</taxon>
        <taxon>Bacillati</taxon>
        <taxon>Mycoplasmatota</taxon>
        <taxon>Mycoplasmoidales</taxon>
        <taxon>Metamycoplasmataceae</taxon>
        <taxon>Mesomycoplasma</taxon>
    </lineage>
</organism>
<dbReference type="AlphaFoldDB" id="A0A449A5W6"/>
<evidence type="ECO:0000313" key="3">
    <source>
        <dbReference type="Proteomes" id="UP000289440"/>
    </source>
</evidence>
<dbReference type="KEGG" id="mnu:NCTC10166_00598"/>
<dbReference type="RefSeq" id="WP_129719995.1">
    <property type="nucleotide sequence ID" value="NZ_LR214951.1"/>
</dbReference>
<proteinExistence type="predicted"/>
<dbReference type="InterPro" id="IPR016071">
    <property type="entry name" value="Staphylococal_nuclease_OB-fold"/>
</dbReference>
<evidence type="ECO:0000313" key="2">
    <source>
        <dbReference type="EMBL" id="VEU59619.1"/>
    </source>
</evidence>
<reference evidence="2 3" key="1">
    <citation type="submission" date="2019-01" db="EMBL/GenBank/DDBJ databases">
        <authorList>
            <consortium name="Pathogen Informatics"/>
        </authorList>
    </citation>
    <scope>NUCLEOTIDE SEQUENCE [LARGE SCALE GENOMIC DNA]</scope>
    <source>
        <strain evidence="2 3">NCTC10166</strain>
    </source>
</reference>
<protein>
    <recommendedName>
        <fullName evidence="1">TNase-like domain-containing protein</fullName>
    </recommendedName>
</protein>
<dbReference type="OrthoDB" id="398206at2"/>
<dbReference type="PROSITE" id="PS50830">
    <property type="entry name" value="TNASE_3"/>
    <property type="match status" value="1"/>
</dbReference>
<dbReference type="Proteomes" id="UP000289440">
    <property type="component" value="Chromosome"/>
</dbReference>
<dbReference type="SUPFAM" id="SSF50199">
    <property type="entry name" value="Staphylococcal nuclease"/>
    <property type="match status" value="1"/>
</dbReference>
<dbReference type="InterPro" id="IPR035437">
    <property type="entry name" value="SNase_OB-fold_sf"/>
</dbReference>
<dbReference type="EMBL" id="LR214951">
    <property type="protein sequence ID" value="VEU59619.1"/>
    <property type="molecule type" value="Genomic_DNA"/>
</dbReference>
<evidence type="ECO:0000259" key="1">
    <source>
        <dbReference type="PROSITE" id="PS50830"/>
    </source>
</evidence>
<feature type="domain" description="TNase-like" evidence="1">
    <location>
        <begin position="42"/>
        <end position="204"/>
    </location>
</feature>
<gene>
    <name evidence="2" type="ORF">NCTC10166_00598</name>
</gene>
<keyword evidence="3" id="KW-1185">Reference proteome</keyword>
<dbReference type="PROSITE" id="PS51257">
    <property type="entry name" value="PROKAR_LIPOPROTEIN"/>
    <property type="match status" value="1"/>
</dbReference>
<sequence length="254" mass="29106">MKKIYIPLIVSLPITTIAFVSCQSYKSIPETKFDIEKIKGISAIKATISKWTDGDTAEIEFSENKNFASPGLKKNIRIEFIDTPEMGIKSDGNYKKTEGIEREWAEKVTEYAKEILPKGKELLYVFSGTKPIGSYNRIVGSFYYKDDSGKWINYSTEIIAAGLSIPTYDTESFGDDSKIGFYEAPKAWKAFNEAWKNQRGFYKGIKYLDYESLLKKLESIYGKHGAAGIEFMRDEFYNKYMYVYNSLKSDKTDE</sequence>
<dbReference type="Gene3D" id="2.40.50.90">
    <property type="match status" value="1"/>
</dbReference>